<dbReference type="EMBL" id="JAENIO010000023">
    <property type="protein sequence ID" value="MBK1834432.1"/>
    <property type="molecule type" value="Genomic_DNA"/>
</dbReference>
<feature type="signal peptide" evidence="1">
    <location>
        <begin position="1"/>
        <end position="21"/>
    </location>
</feature>
<dbReference type="RefSeq" id="WP_377174684.1">
    <property type="nucleotide sequence ID" value="NZ_JBHUJA010000063.1"/>
</dbReference>
<dbReference type="Pfam" id="PF07589">
    <property type="entry name" value="PEP-CTERM"/>
    <property type="match status" value="1"/>
</dbReference>
<evidence type="ECO:0000313" key="4">
    <source>
        <dbReference type="Proteomes" id="UP000604083"/>
    </source>
</evidence>
<organism evidence="3 4">
    <name type="scientific">Roseibacillus ishigakijimensis</name>
    <dbReference type="NCBI Taxonomy" id="454146"/>
    <lineage>
        <taxon>Bacteria</taxon>
        <taxon>Pseudomonadati</taxon>
        <taxon>Verrucomicrobiota</taxon>
        <taxon>Verrucomicrobiia</taxon>
        <taxon>Verrucomicrobiales</taxon>
        <taxon>Verrucomicrobiaceae</taxon>
        <taxon>Roseibacillus</taxon>
    </lineage>
</organism>
<gene>
    <name evidence="3" type="ORF">JIN78_10210</name>
</gene>
<feature type="domain" description="Ice-binding protein C-terminal" evidence="2">
    <location>
        <begin position="234"/>
        <end position="257"/>
    </location>
</feature>
<dbReference type="Proteomes" id="UP000604083">
    <property type="component" value="Unassembled WGS sequence"/>
</dbReference>
<sequence length="258" mass="26641">MKKLSITLASVMTGAAMSTHASVVLYSHTFDDTANDSTPALQVFDNGNSHSDSIADGSLQGNGSGAVGFNTVTTLDLSSYPEFTISFVVENNFSAISGSGLNGTFFGLSFNDPSPDSNPVNGTALYNNTGSSLGLQVGSGRGTAANTEWYLSSTYSAIGDFSDDAVDGYTISIRFAEDTATGNTDLTITSEGLATDLNFNTVAGTNYANLAGLVTPNVSTQGGTLNLDRLTITTVPEPSSVGLSLLGLAMLLGHRRRS</sequence>
<dbReference type="AlphaFoldDB" id="A0A934RR84"/>
<accession>A0A934RR84</accession>
<evidence type="ECO:0000259" key="2">
    <source>
        <dbReference type="Pfam" id="PF07589"/>
    </source>
</evidence>
<feature type="chain" id="PRO_5036882528" evidence="1">
    <location>
        <begin position="22"/>
        <end position="258"/>
    </location>
</feature>
<name>A0A934RR84_9BACT</name>
<protein>
    <submittedName>
        <fullName evidence="3">PEP-CTERM sorting domain-containing protein</fullName>
    </submittedName>
</protein>
<reference evidence="3" key="1">
    <citation type="submission" date="2021-01" db="EMBL/GenBank/DDBJ databases">
        <title>Modified the classification status of verrucomicrobia.</title>
        <authorList>
            <person name="Feng X."/>
        </authorList>
    </citation>
    <scope>NUCLEOTIDE SEQUENCE</scope>
    <source>
        <strain evidence="3">KCTC 12986</strain>
    </source>
</reference>
<keyword evidence="4" id="KW-1185">Reference proteome</keyword>
<dbReference type="NCBIfam" id="TIGR02595">
    <property type="entry name" value="PEP_CTERM"/>
    <property type="match status" value="1"/>
</dbReference>
<evidence type="ECO:0000256" key="1">
    <source>
        <dbReference type="SAM" id="SignalP"/>
    </source>
</evidence>
<keyword evidence="1" id="KW-0732">Signal</keyword>
<comment type="caution">
    <text evidence="3">The sequence shown here is derived from an EMBL/GenBank/DDBJ whole genome shotgun (WGS) entry which is preliminary data.</text>
</comment>
<proteinExistence type="predicted"/>
<dbReference type="InterPro" id="IPR013424">
    <property type="entry name" value="Ice-binding_C"/>
</dbReference>
<evidence type="ECO:0000313" key="3">
    <source>
        <dbReference type="EMBL" id="MBK1834432.1"/>
    </source>
</evidence>